<reference evidence="2 3" key="1">
    <citation type="journal article" date="2023" name="Plants (Basel)">
        <title>Bridging the Gap: Combining Genomics and Transcriptomics Approaches to Understand Stylosanthes scabra, an Orphan Legume from the Brazilian Caatinga.</title>
        <authorList>
            <person name="Ferreira-Neto J.R.C."/>
            <person name="da Silva M.D."/>
            <person name="Binneck E."/>
            <person name="de Melo N.F."/>
            <person name="da Silva R.H."/>
            <person name="de Melo A.L.T.M."/>
            <person name="Pandolfi V."/>
            <person name="Bustamante F.O."/>
            <person name="Brasileiro-Vidal A.C."/>
            <person name="Benko-Iseppon A.M."/>
        </authorList>
    </citation>
    <scope>NUCLEOTIDE SEQUENCE [LARGE SCALE GENOMIC DNA]</scope>
    <source>
        <tissue evidence="2">Leaves</tissue>
    </source>
</reference>
<accession>A0ABU6QT29</accession>
<protein>
    <submittedName>
        <fullName evidence="2">Uncharacterized protein</fullName>
    </submittedName>
</protein>
<feature type="compositionally biased region" description="Basic and acidic residues" evidence="1">
    <location>
        <begin position="26"/>
        <end position="50"/>
    </location>
</feature>
<organism evidence="2 3">
    <name type="scientific">Stylosanthes scabra</name>
    <dbReference type="NCBI Taxonomy" id="79078"/>
    <lineage>
        <taxon>Eukaryota</taxon>
        <taxon>Viridiplantae</taxon>
        <taxon>Streptophyta</taxon>
        <taxon>Embryophyta</taxon>
        <taxon>Tracheophyta</taxon>
        <taxon>Spermatophyta</taxon>
        <taxon>Magnoliopsida</taxon>
        <taxon>eudicotyledons</taxon>
        <taxon>Gunneridae</taxon>
        <taxon>Pentapetalae</taxon>
        <taxon>rosids</taxon>
        <taxon>fabids</taxon>
        <taxon>Fabales</taxon>
        <taxon>Fabaceae</taxon>
        <taxon>Papilionoideae</taxon>
        <taxon>50 kb inversion clade</taxon>
        <taxon>dalbergioids sensu lato</taxon>
        <taxon>Dalbergieae</taxon>
        <taxon>Pterocarpus clade</taxon>
        <taxon>Stylosanthes</taxon>
    </lineage>
</organism>
<dbReference type="Proteomes" id="UP001341840">
    <property type="component" value="Unassembled WGS sequence"/>
</dbReference>
<feature type="non-terminal residue" evidence="2">
    <location>
        <position position="100"/>
    </location>
</feature>
<proteinExistence type="predicted"/>
<dbReference type="EMBL" id="JASCZI010001471">
    <property type="protein sequence ID" value="MED6115028.1"/>
    <property type="molecule type" value="Genomic_DNA"/>
</dbReference>
<feature type="region of interest" description="Disordered" evidence="1">
    <location>
        <begin position="25"/>
        <end position="63"/>
    </location>
</feature>
<evidence type="ECO:0000313" key="3">
    <source>
        <dbReference type="Proteomes" id="UP001341840"/>
    </source>
</evidence>
<name>A0ABU6QT29_9FABA</name>
<feature type="compositionally biased region" description="Basic and acidic residues" evidence="1">
    <location>
        <begin position="91"/>
        <end position="100"/>
    </location>
</feature>
<feature type="region of interest" description="Disordered" evidence="1">
    <location>
        <begin position="79"/>
        <end position="100"/>
    </location>
</feature>
<evidence type="ECO:0000313" key="2">
    <source>
        <dbReference type="EMBL" id="MED6115028.1"/>
    </source>
</evidence>
<sequence>MEHGIRFIAEEKGDKEKVKGLFGRASQEEGDGHVENGVHHLQPRTRERRGVLAQGEGESEKKLTVSLRRRTLASHWSFPETDAPMSLPKHHFLEREDGEG</sequence>
<gene>
    <name evidence="2" type="ORF">PIB30_086256</name>
</gene>
<evidence type="ECO:0000256" key="1">
    <source>
        <dbReference type="SAM" id="MobiDB-lite"/>
    </source>
</evidence>
<comment type="caution">
    <text evidence="2">The sequence shown here is derived from an EMBL/GenBank/DDBJ whole genome shotgun (WGS) entry which is preliminary data.</text>
</comment>
<keyword evidence="3" id="KW-1185">Reference proteome</keyword>